<evidence type="ECO:0000313" key="5">
    <source>
        <dbReference type="Proteomes" id="UP000238825"/>
    </source>
</evidence>
<gene>
    <name evidence="3" type="ORF">LS41612_00545</name>
    <name evidence="4" type="ORF">NCTC10338_04698</name>
</gene>
<dbReference type="Pfam" id="PF13240">
    <property type="entry name" value="Zn_Ribbon_1"/>
    <property type="match status" value="1"/>
</dbReference>
<evidence type="ECO:0000313" key="3">
    <source>
        <dbReference type="EMBL" id="AVK94887.1"/>
    </source>
</evidence>
<proteinExistence type="predicted"/>
<dbReference type="AlphaFoldDB" id="A0A2S0JUS1"/>
<keyword evidence="1" id="KW-0472">Membrane</keyword>
<dbReference type="InterPro" id="IPR026870">
    <property type="entry name" value="Zinc_ribbon_dom"/>
</dbReference>
<protein>
    <submittedName>
        <fullName evidence="4">Predicted membrane protein</fullName>
    </submittedName>
    <submittedName>
        <fullName evidence="3">Zinc ribbon domain-containing protein</fullName>
    </submittedName>
</protein>
<sequence>MFCPNCGSSIDDNAEICIHCGVNVLTFHKQKTVAKEDAPNIWINVLSLCCFPLLGFIIYFAWKDTQPKAAKSALIFAVIGLAISIIVAIISFVIGFATEMMNDSYYYY</sequence>
<evidence type="ECO:0000313" key="6">
    <source>
        <dbReference type="Proteomes" id="UP000255295"/>
    </source>
</evidence>
<reference evidence="4 6" key="2">
    <citation type="submission" date="2018-06" db="EMBL/GenBank/DDBJ databases">
        <authorList>
            <consortium name="Pathogen Informatics"/>
            <person name="Doyle S."/>
        </authorList>
    </citation>
    <scope>NUCLEOTIDE SEQUENCE [LARGE SCALE GENOMIC DNA]</scope>
    <source>
        <strain evidence="4 6">NCTC10338</strain>
    </source>
</reference>
<dbReference type="Proteomes" id="UP000238825">
    <property type="component" value="Chromosome"/>
</dbReference>
<feature type="domain" description="Zinc-ribbon" evidence="2">
    <location>
        <begin position="2"/>
        <end position="21"/>
    </location>
</feature>
<name>A0A2S0JUS1_LYSSH</name>
<evidence type="ECO:0000259" key="2">
    <source>
        <dbReference type="Pfam" id="PF13240"/>
    </source>
</evidence>
<dbReference type="EMBL" id="CP019980">
    <property type="protein sequence ID" value="AVK94887.1"/>
    <property type="molecule type" value="Genomic_DNA"/>
</dbReference>
<keyword evidence="1" id="KW-0812">Transmembrane</keyword>
<dbReference type="Proteomes" id="UP000255295">
    <property type="component" value="Unassembled WGS sequence"/>
</dbReference>
<organism evidence="3 5">
    <name type="scientific">Lysinibacillus sphaericus</name>
    <name type="common">Bacillus sphaericus</name>
    <dbReference type="NCBI Taxonomy" id="1421"/>
    <lineage>
        <taxon>Bacteria</taxon>
        <taxon>Bacillati</taxon>
        <taxon>Bacillota</taxon>
        <taxon>Bacilli</taxon>
        <taxon>Bacillales</taxon>
        <taxon>Bacillaceae</taxon>
        <taxon>Lysinibacillus</taxon>
    </lineage>
</organism>
<dbReference type="GeneID" id="48274666"/>
<reference evidence="3 5" key="1">
    <citation type="submission" date="2017-03" db="EMBL/GenBank/DDBJ databases">
        <title>The whole genome sequencing and assembly of Lysinibacillus sphaericus DSM 28T strain.</title>
        <authorList>
            <person name="Lee Y.-J."/>
            <person name="Yi H."/>
            <person name="Bahn Y.-S."/>
            <person name="Kim J.F."/>
            <person name="Lee D.-W."/>
        </authorList>
    </citation>
    <scope>NUCLEOTIDE SEQUENCE [LARGE SCALE GENOMIC DNA]</scope>
    <source>
        <strain evidence="3 5">DSM 28</strain>
    </source>
</reference>
<feature type="transmembrane region" description="Helical" evidence="1">
    <location>
        <begin position="74"/>
        <end position="98"/>
    </location>
</feature>
<evidence type="ECO:0000313" key="4">
    <source>
        <dbReference type="EMBL" id="SUV19974.1"/>
    </source>
</evidence>
<dbReference type="RefSeq" id="WP_024364323.1">
    <property type="nucleotide sequence ID" value="NZ_BJNS01000035.1"/>
</dbReference>
<evidence type="ECO:0000256" key="1">
    <source>
        <dbReference type="SAM" id="Phobius"/>
    </source>
</evidence>
<feature type="transmembrane region" description="Helical" evidence="1">
    <location>
        <begin position="41"/>
        <end position="62"/>
    </location>
</feature>
<keyword evidence="1" id="KW-1133">Transmembrane helix</keyword>
<dbReference type="EMBL" id="UFSZ01000001">
    <property type="protein sequence ID" value="SUV19974.1"/>
    <property type="molecule type" value="Genomic_DNA"/>
</dbReference>
<accession>A0A2S0JUS1</accession>